<dbReference type="CDD" id="cd00130">
    <property type="entry name" value="PAS"/>
    <property type="match status" value="2"/>
</dbReference>
<dbReference type="SMART" id="SM00387">
    <property type="entry name" value="HATPase_c"/>
    <property type="match status" value="1"/>
</dbReference>
<evidence type="ECO:0000256" key="2">
    <source>
        <dbReference type="ARBA" id="ARBA00012438"/>
    </source>
</evidence>
<keyword evidence="10" id="KW-0175">Coiled coil</keyword>
<dbReference type="Gene3D" id="2.10.70.100">
    <property type="match status" value="1"/>
</dbReference>
<dbReference type="GO" id="GO:0006355">
    <property type="term" value="P:regulation of DNA-templated transcription"/>
    <property type="evidence" value="ECO:0007669"/>
    <property type="project" value="InterPro"/>
</dbReference>
<dbReference type="PROSITE" id="PS50112">
    <property type="entry name" value="PAS"/>
    <property type="match status" value="2"/>
</dbReference>
<dbReference type="SMART" id="SM00091">
    <property type="entry name" value="PAS"/>
    <property type="match status" value="4"/>
</dbReference>
<feature type="domain" description="Histidine kinase" evidence="11">
    <location>
        <begin position="572"/>
        <end position="796"/>
    </location>
</feature>
<dbReference type="Pfam" id="PF08448">
    <property type="entry name" value="PAS_4"/>
    <property type="match status" value="2"/>
</dbReference>
<dbReference type="InterPro" id="IPR036890">
    <property type="entry name" value="HATPase_C_sf"/>
</dbReference>
<dbReference type="Pfam" id="PF00512">
    <property type="entry name" value="HisKA"/>
    <property type="match status" value="1"/>
</dbReference>
<keyword evidence="16" id="KW-1185">Reference proteome</keyword>
<feature type="domain" description="PAC" evidence="14">
    <location>
        <begin position="223"/>
        <end position="277"/>
    </location>
</feature>
<reference evidence="15 16" key="1">
    <citation type="submission" date="2016-08" db="EMBL/GenBank/DDBJ databases">
        <title>Draft genome of the agarase producing Sphingomonas sp. MCT13.</title>
        <authorList>
            <person name="D'Andrea M.M."/>
            <person name="Rossolini G.M."/>
            <person name="Thaller M.C."/>
        </authorList>
    </citation>
    <scope>NUCLEOTIDE SEQUENCE [LARGE SCALE GENOMIC DNA]</scope>
    <source>
        <strain evidence="15 16">MCT13</strain>
    </source>
</reference>
<dbReference type="CDD" id="cd00082">
    <property type="entry name" value="HisKA"/>
    <property type="match status" value="1"/>
</dbReference>
<dbReference type="SUPFAM" id="SSF47384">
    <property type="entry name" value="Homodimeric domain of signal transducing histidine kinase"/>
    <property type="match status" value="1"/>
</dbReference>
<dbReference type="PANTHER" id="PTHR43065:SF42">
    <property type="entry name" value="TWO-COMPONENT SENSOR PPRA"/>
    <property type="match status" value="1"/>
</dbReference>
<keyword evidence="3 9" id="KW-0597">Phosphoprotein</keyword>
<dbReference type="InterPro" id="IPR013656">
    <property type="entry name" value="PAS_4"/>
</dbReference>
<dbReference type="InterPro" id="IPR013767">
    <property type="entry name" value="PAS_fold"/>
</dbReference>
<dbReference type="AlphaFoldDB" id="A0A1E3M0D8"/>
<dbReference type="InterPro" id="IPR000700">
    <property type="entry name" value="PAS-assoc_C"/>
</dbReference>
<dbReference type="InterPro" id="IPR035965">
    <property type="entry name" value="PAS-like_dom_sf"/>
</dbReference>
<feature type="domain" description="PAC" evidence="14">
    <location>
        <begin position="482"/>
        <end position="534"/>
    </location>
</feature>
<proteinExistence type="predicted"/>
<dbReference type="Pfam" id="PF08447">
    <property type="entry name" value="PAS_3"/>
    <property type="match status" value="1"/>
</dbReference>
<protein>
    <recommendedName>
        <fullName evidence="2">histidine kinase</fullName>
        <ecNumber evidence="2">2.7.13.3</ecNumber>
    </recommendedName>
</protein>
<comment type="caution">
    <text evidence="15">The sequence shown here is derived from an EMBL/GenBank/DDBJ whole genome shotgun (WGS) entry which is preliminary data.</text>
</comment>
<dbReference type="Proteomes" id="UP000094487">
    <property type="component" value="Unassembled WGS sequence"/>
</dbReference>
<evidence type="ECO:0000256" key="7">
    <source>
        <dbReference type="ARBA" id="ARBA00022840"/>
    </source>
</evidence>
<dbReference type="Pfam" id="PF00072">
    <property type="entry name" value="Response_reg"/>
    <property type="match status" value="1"/>
</dbReference>
<evidence type="ECO:0000313" key="16">
    <source>
        <dbReference type="Proteomes" id="UP000094487"/>
    </source>
</evidence>
<dbReference type="Pfam" id="PF02518">
    <property type="entry name" value="HATPase_c"/>
    <property type="match status" value="1"/>
</dbReference>
<evidence type="ECO:0000259" key="11">
    <source>
        <dbReference type="PROSITE" id="PS50109"/>
    </source>
</evidence>
<dbReference type="PROSITE" id="PS50109">
    <property type="entry name" value="HIS_KIN"/>
    <property type="match status" value="1"/>
</dbReference>
<dbReference type="CDD" id="cd18161">
    <property type="entry name" value="REC_hyHK_blue-like"/>
    <property type="match status" value="1"/>
</dbReference>
<keyword evidence="7" id="KW-0067">ATP-binding</keyword>
<gene>
    <name evidence="15" type="ORF">BFL28_13330</name>
</gene>
<evidence type="ECO:0000256" key="8">
    <source>
        <dbReference type="ARBA" id="ARBA00023012"/>
    </source>
</evidence>
<evidence type="ECO:0000256" key="10">
    <source>
        <dbReference type="SAM" id="Coils"/>
    </source>
</evidence>
<evidence type="ECO:0000313" key="15">
    <source>
        <dbReference type="EMBL" id="ODP38825.1"/>
    </source>
</evidence>
<dbReference type="InterPro" id="IPR001789">
    <property type="entry name" value="Sig_transdc_resp-reg_receiver"/>
</dbReference>
<feature type="coiled-coil region" evidence="10">
    <location>
        <begin position="525"/>
        <end position="556"/>
    </location>
</feature>
<dbReference type="CDD" id="cd16919">
    <property type="entry name" value="HATPase_CckA-like"/>
    <property type="match status" value="1"/>
</dbReference>
<dbReference type="InterPro" id="IPR003594">
    <property type="entry name" value="HATPase_dom"/>
</dbReference>
<comment type="catalytic activity">
    <reaction evidence="1">
        <text>ATP + protein L-histidine = ADP + protein N-phospho-L-histidine.</text>
        <dbReference type="EC" id="2.7.13.3"/>
    </reaction>
</comment>
<keyword evidence="6" id="KW-0418">Kinase</keyword>
<evidence type="ECO:0000256" key="1">
    <source>
        <dbReference type="ARBA" id="ARBA00000085"/>
    </source>
</evidence>
<dbReference type="GO" id="GO:0000155">
    <property type="term" value="F:phosphorelay sensor kinase activity"/>
    <property type="evidence" value="ECO:0007669"/>
    <property type="project" value="InterPro"/>
</dbReference>
<keyword evidence="8" id="KW-0902">Two-component regulatory system</keyword>
<dbReference type="InterPro" id="IPR004358">
    <property type="entry name" value="Sig_transdc_His_kin-like_C"/>
</dbReference>
<dbReference type="InterPro" id="IPR011006">
    <property type="entry name" value="CheY-like_superfamily"/>
</dbReference>
<dbReference type="PROSITE" id="PS50110">
    <property type="entry name" value="RESPONSE_REGULATORY"/>
    <property type="match status" value="1"/>
</dbReference>
<dbReference type="InterPro" id="IPR001610">
    <property type="entry name" value="PAC"/>
</dbReference>
<dbReference type="Pfam" id="PF00989">
    <property type="entry name" value="PAS"/>
    <property type="match status" value="1"/>
</dbReference>
<dbReference type="SUPFAM" id="SSF52172">
    <property type="entry name" value="CheY-like"/>
    <property type="match status" value="1"/>
</dbReference>
<dbReference type="SMART" id="SM00086">
    <property type="entry name" value="PAC"/>
    <property type="match status" value="4"/>
</dbReference>
<evidence type="ECO:0000259" key="12">
    <source>
        <dbReference type="PROSITE" id="PS50110"/>
    </source>
</evidence>
<accession>A0A1E3M0D8</accession>
<keyword evidence="4" id="KW-0808">Transferase</keyword>
<dbReference type="InterPro" id="IPR000014">
    <property type="entry name" value="PAS"/>
</dbReference>
<dbReference type="SUPFAM" id="SSF55874">
    <property type="entry name" value="ATPase domain of HSP90 chaperone/DNA topoisomerase II/histidine kinase"/>
    <property type="match status" value="1"/>
</dbReference>
<keyword evidence="5" id="KW-0547">Nucleotide-binding</keyword>
<sequence length="937" mass="103289">MRSHDWSGSPLGTPERWPQPLRTLVGVLLTANQAMFVVWGSQRTLLYNDGYAEILASKHPAAIGRDFLEVWSEIKADLIPIVDQAYAGTPVQMDDIELLMQRKGYLEETHFAFSYTPVRDEAGLVAGFLCPCVEITEQVLAERRRLADMERQRRLFEQAPGFIAILNGPDHVFEFANAAYRHLAGERDYVGRTARDALPEVAGQGFFELLDQVYRSGKRFVAHDTPISLDRANGQSEQRYLDFIYEPILNEGGEVTGIFVEGHDVTEGHRAQAELRESEERGRRIVEGVRDHAIFTTDRDGMVVDWTPGAQSVFGWTASEIIGRSSDVLFTEEDRAAGVPVQELVIASAEGCANDERWHIRRDGTRIFANGSVRPLHDARGVIAGFIKIARDETERRAAESALRETEQRYRLAAKATNDAIWDWDLATNHVEWNEAVSVLFGYDLDQVVPTGEWWISNIHPDDRDRVDGAIHAVIDGEGDQWASEYRFHRADGTFADVFDRGHVFRDENGRAVRMIGAMLDLTERKRAEAALREANETLEARVAERTAELMAAQDALRQSQKMEAVGQLTGGLAHDFNNLLTGISGSLEMMQIRIAQGRIADVERYVSAAQGASRRAAALTHRLLAFSRRQTLTPKPTDIKQLVAGMEDLIGRTVGPAIGIETVNAAGLWPSLIDPSQLENAILNLCINARDAMPDGGKITIESGNRWMDERSAKQRRLEPGQYISLCVSDTGTGMSAAVIEKAFDPFFTTKPIGEGTGLGLSMIYGFAKQSGGSVAIYSEVGEGTMVCIYLPRYLGETEIEQADEAGRHVPRAEVGETVLVVDDEPTVRMLVTEVLTDLGYTALEAADGAAGLAIINADVRIDLLVTDVGLPGGMNGRQVADAARSVRPDLKVLFITGYAENAVLSHGHLDPGMHVLTKPFAMDVLATRIRGLIED</sequence>
<evidence type="ECO:0000259" key="13">
    <source>
        <dbReference type="PROSITE" id="PS50112"/>
    </source>
</evidence>
<dbReference type="InterPro" id="IPR003661">
    <property type="entry name" value="HisK_dim/P_dom"/>
</dbReference>
<dbReference type="PROSITE" id="PS50113">
    <property type="entry name" value="PAC"/>
    <property type="match status" value="3"/>
</dbReference>
<evidence type="ECO:0000259" key="14">
    <source>
        <dbReference type="PROSITE" id="PS50113"/>
    </source>
</evidence>
<dbReference type="PANTHER" id="PTHR43065">
    <property type="entry name" value="SENSOR HISTIDINE KINASE"/>
    <property type="match status" value="1"/>
</dbReference>
<dbReference type="Gene3D" id="3.40.50.2300">
    <property type="match status" value="1"/>
</dbReference>
<dbReference type="InterPro" id="IPR005467">
    <property type="entry name" value="His_kinase_dom"/>
</dbReference>
<dbReference type="GO" id="GO:0005524">
    <property type="term" value="F:ATP binding"/>
    <property type="evidence" value="ECO:0007669"/>
    <property type="project" value="UniProtKB-KW"/>
</dbReference>
<feature type="domain" description="PAS" evidence="13">
    <location>
        <begin position="406"/>
        <end position="478"/>
    </location>
</feature>
<dbReference type="InterPro" id="IPR013655">
    <property type="entry name" value="PAS_fold_3"/>
</dbReference>
<dbReference type="SUPFAM" id="SSF55785">
    <property type="entry name" value="PYP-like sensor domain (PAS domain)"/>
    <property type="match status" value="4"/>
</dbReference>
<dbReference type="Gene3D" id="3.30.565.10">
    <property type="entry name" value="Histidine kinase-like ATPase, C-terminal domain"/>
    <property type="match status" value="1"/>
</dbReference>
<feature type="domain" description="Response regulatory" evidence="12">
    <location>
        <begin position="819"/>
        <end position="935"/>
    </location>
</feature>
<dbReference type="Gene3D" id="1.10.287.130">
    <property type="match status" value="1"/>
</dbReference>
<dbReference type="InterPro" id="IPR036097">
    <property type="entry name" value="HisK_dim/P_sf"/>
</dbReference>
<name>A0A1E3M0D8_9SPHN</name>
<dbReference type="Gene3D" id="3.30.450.20">
    <property type="entry name" value="PAS domain"/>
    <property type="match status" value="4"/>
</dbReference>
<evidence type="ECO:0000256" key="4">
    <source>
        <dbReference type="ARBA" id="ARBA00022679"/>
    </source>
</evidence>
<dbReference type="EC" id="2.7.13.3" evidence="2"/>
<dbReference type="SMART" id="SM00448">
    <property type="entry name" value="REC"/>
    <property type="match status" value="1"/>
</dbReference>
<dbReference type="STRING" id="1888892.BFL28_13330"/>
<evidence type="ECO:0000256" key="6">
    <source>
        <dbReference type="ARBA" id="ARBA00022777"/>
    </source>
</evidence>
<dbReference type="PRINTS" id="PR00344">
    <property type="entry name" value="BCTRLSENSOR"/>
</dbReference>
<feature type="modified residue" description="4-aspartylphosphate" evidence="9">
    <location>
        <position position="869"/>
    </location>
</feature>
<dbReference type="NCBIfam" id="TIGR00229">
    <property type="entry name" value="sensory_box"/>
    <property type="match status" value="2"/>
</dbReference>
<feature type="domain" description="PAS" evidence="13">
    <location>
        <begin position="278"/>
        <end position="335"/>
    </location>
</feature>
<evidence type="ECO:0000256" key="9">
    <source>
        <dbReference type="PROSITE-ProRule" id="PRU00169"/>
    </source>
</evidence>
<dbReference type="SMART" id="SM00388">
    <property type="entry name" value="HisKA"/>
    <property type="match status" value="1"/>
</dbReference>
<feature type="domain" description="PAC" evidence="14">
    <location>
        <begin position="353"/>
        <end position="405"/>
    </location>
</feature>
<organism evidence="15 16">
    <name type="scientific">Sphingomonas turrisvirgatae</name>
    <dbReference type="NCBI Taxonomy" id="1888892"/>
    <lineage>
        <taxon>Bacteria</taxon>
        <taxon>Pseudomonadati</taxon>
        <taxon>Pseudomonadota</taxon>
        <taxon>Alphaproteobacteria</taxon>
        <taxon>Sphingomonadales</taxon>
        <taxon>Sphingomonadaceae</taxon>
        <taxon>Sphingomonas</taxon>
    </lineage>
</organism>
<evidence type="ECO:0000256" key="5">
    <source>
        <dbReference type="ARBA" id="ARBA00022741"/>
    </source>
</evidence>
<evidence type="ECO:0000256" key="3">
    <source>
        <dbReference type="ARBA" id="ARBA00022553"/>
    </source>
</evidence>
<dbReference type="EMBL" id="MDDS01000012">
    <property type="protein sequence ID" value="ODP38825.1"/>
    <property type="molecule type" value="Genomic_DNA"/>
</dbReference>